<dbReference type="GeneID" id="94427146"/>
<dbReference type="VEuPathDB" id="ToxoDB:CSUI_003740"/>
<feature type="region of interest" description="Disordered" evidence="1">
    <location>
        <begin position="442"/>
        <end position="475"/>
    </location>
</feature>
<comment type="caution">
    <text evidence="2">The sequence shown here is derived from an EMBL/GenBank/DDBJ whole genome shotgun (WGS) entry which is preliminary data.</text>
</comment>
<feature type="compositionally biased region" description="Basic and acidic residues" evidence="1">
    <location>
        <begin position="442"/>
        <end position="451"/>
    </location>
</feature>
<reference evidence="2 3" key="1">
    <citation type="journal article" date="2017" name="Int. J. Parasitol.">
        <title>The genome of the protozoan parasite Cystoisospora suis and a reverse vaccinology approach to identify vaccine candidates.</title>
        <authorList>
            <person name="Palmieri N."/>
            <person name="Shrestha A."/>
            <person name="Ruttkowski B."/>
            <person name="Beck T."/>
            <person name="Vogl C."/>
            <person name="Tomley F."/>
            <person name="Blake D.P."/>
            <person name="Joachim A."/>
        </authorList>
    </citation>
    <scope>NUCLEOTIDE SEQUENCE [LARGE SCALE GENOMIC DNA]</scope>
    <source>
        <strain evidence="2 3">Wien I</strain>
    </source>
</reference>
<feature type="compositionally biased region" description="Low complexity" evidence="1">
    <location>
        <begin position="328"/>
        <end position="366"/>
    </location>
</feature>
<feature type="compositionally biased region" description="Polar residues" evidence="1">
    <location>
        <begin position="312"/>
        <end position="321"/>
    </location>
</feature>
<evidence type="ECO:0000313" key="2">
    <source>
        <dbReference type="EMBL" id="PHJ22411.1"/>
    </source>
</evidence>
<evidence type="ECO:0000313" key="3">
    <source>
        <dbReference type="Proteomes" id="UP000221165"/>
    </source>
</evidence>
<sequence>MGLMERCIRRVSLFLLPVFLAYPEWGLVCAQRFRNRVMSSPSYLGSSSSRSSYSSVHELPLTTIGSSYSQFSTSSGMSTYFHEGSSGTPFESTVRMSHGPTTLGGSHFVSSSFGSSSFPISEAVTTHVPFSSSSSGTGYFTSSVTDDIPASYVPMSGERRSRHGRNSFTISETSSSYSGGDSFSSSSGSFMPSHTVHSGSSYVPHSGSSFSFGNTLPVASRHGNSSPHTGDITSGFIEENSGGSEMFQGSYRSSGDGSHVSHFSSFSTPTSSSSSSSMLTAPTSGGTTMSTSSGVRSRRRSGSALSSSTSTQLAPPTTGTPVQRPPASSSQNTTSTNRTDPQERGSGTASSPPASATSTGTSSSGGNDQGAGEGDREMPGDVIVVERDGEFIYYFVEEDGRRTQLENAPPLEEMQPDSFFTEQYLLDKPIKLLDHEEQEKALKEQREKPKETTISLTRPTGETDTIATSEDRQQGVGLMSLPQRQNALGLL</sequence>
<dbReference type="AlphaFoldDB" id="A0A2C6KEG9"/>
<feature type="region of interest" description="Disordered" evidence="1">
    <location>
        <begin position="150"/>
        <end position="182"/>
    </location>
</feature>
<feature type="compositionally biased region" description="Low complexity" evidence="1">
    <location>
        <begin position="302"/>
        <end position="311"/>
    </location>
</feature>
<dbReference type="Proteomes" id="UP000221165">
    <property type="component" value="Unassembled WGS sequence"/>
</dbReference>
<feature type="compositionally biased region" description="Polar residues" evidence="1">
    <location>
        <begin position="452"/>
        <end position="468"/>
    </location>
</feature>
<feature type="compositionally biased region" description="Polar residues" evidence="1">
    <location>
        <begin position="222"/>
        <end position="232"/>
    </location>
</feature>
<dbReference type="EMBL" id="MIGC01001690">
    <property type="protein sequence ID" value="PHJ22411.1"/>
    <property type="molecule type" value="Genomic_DNA"/>
</dbReference>
<dbReference type="OrthoDB" id="348508at2759"/>
<evidence type="ECO:0000256" key="1">
    <source>
        <dbReference type="SAM" id="MobiDB-lite"/>
    </source>
</evidence>
<keyword evidence="3" id="KW-1185">Reference proteome</keyword>
<accession>A0A2C6KEG9</accession>
<name>A0A2C6KEG9_9APIC</name>
<organism evidence="2 3">
    <name type="scientific">Cystoisospora suis</name>
    <dbReference type="NCBI Taxonomy" id="483139"/>
    <lineage>
        <taxon>Eukaryota</taxon>
        <taxon>Sar</taxon>
        <taxon>Alveolata</taxon>
        <taxon>Apicomplexa</taxon>
        <taxon>Conoidasida</taxon>
        <taxon>Coccidia</taxon>
        <taxon>Eucoccidiorida</taxon>
        <taxon>Eimeriorina</taxon>
        <taxon>Sarcocystidae</taxon>
        <taxon>Cystoisospora</taxon>
    </lineage>
</organism>
<feature type="compositionally biased region" description="Low complexity" evidence="1">
    <location>
        <begin position="253"/>
        <end position="295"/>
    </location>
</feature>
<dbReference type="RefSeq" id="XP_067924088.1">
    <property type="nucleotide sequence ID" value="XM_068063935.1"/>
</dbReference>
<proteinExistence type="predicted"/>
<feature type="compositionally biased region" description="Low complexity" evidence="1">
    <location>
        <begin position="167"/>
        <end position="182"/>
    </location>
</feature>
<feature type="region of interest" description="Disordered" evidence="1">
    <location>
        <begin position="221"/>
        <end position="381"/>
    </location>
</feature>
<gene>
    <name evidence="2" type="ORF">CSUI_003740</name>
</gene>
<protein>
    <submittedName>
        <fullName evidence="2">Uncharacterized protein</fullName>
    </submittedName>
</protein>